<dbReference type="GO" id="GO:0004622">
    <property type="term" value="F:phosphatidylcholine lysophospholipase activity"/>
    <property type="evidence" value="ECO:0007669"/>
    <property type="project" value="TreeGrafter"/>
</dbReference>
<evidence type="ECO:0000256" key="1">
    <source>
        <dbReference type="SAM" id="MobiDB-lite"/>
    </source>
</evidence>
<dbReference type="Ensembl" id="ENSCPBT00000004173.1">
    <property type="protein sequence ID" value="ENSCPBP00000003416.1"/>
    <property type="gene ID" value="ENSCPBG00000002777.1"/>
</dbReference>
<reference evidence="3" key="1">
    <citation type="submission" date="2025-08" db="UniProtKB">
        <authorList>
            <consortium name="Ensembl"/>
        </authorList>
    </citation>
    <scope>IDENTIFICATION</scope>
</reference>
<dbReference type="Gene3D" id="3.40.50.12690">
    <property type="match status" value="1"/>
</dbReference>
<name>A0A8C3F8M4_CHRPI</name>
<organism evidence="3 4">
    <name type="scientific">Chrysemys picta bellii</name>
    <name type="common">Western painted turtle</name>
    <name type="synonym">Emys bellii</name>
    <dbReference type="NCBI Taxonomy" id="8478"/>
    <lineage>
        <taxon>Eukaryota</taxon>
        <taxon>Metazoa</taxon>
        <taxon>Chordata</taxon>
        <taxon>Craniata</taxon>
        <taxon>Vertebrata</taxon>
        <taxon>Euteleostomi</taxon>
        <taxon>Archelosauria</taxon>
        <taxon>Testudinata</taxon>
        <taxon>Testudines</taxon>
        <taxon>Cryptodira</taxon>
        <taxon>Durocryptodira</taxon>
        <taxon>Testudinoidea</taxon>
        <taxon>Emydidae</taxon>
        <taxon>Chrysemys</taxon>
    </lineage>
</organism>
<dbReference type="Pfam" id="PF13472">
    <property type="entry name" value="Lipase_GDSL_2"/>
    <property type="match status" value="1"/>
</dbReference>
<evidence type="ECO:0000313" key="4">
    <source>
        <dbReference type="Proteomes" id="UP000694380"/>
    </source>
</evidence>
<proteinExistence type="predicted"/>
<dbReference type="AlphaFoldDB" id="A0A8C3F8M4"/>
<dbReference type="SUPFAM" id="SSF52266">
    <property type="entry name" value="SGNH hydrolase"/>
    <property type="match status" value="1"/>
</dbReference>
<protein>
    <recommendedName>
        <fullName evidence="2">SGNH hydrolase-type esterase domain-containing protein</fullName>
    </recommendedName>
</protein>
<feature type="domain" description="SGNH hydrolase-type esterase" evidence="2">
    <location>
        <begin position="232"/>
        <end position="355"/>
    </location>
</feature>
<feature type="compositionally biased region" description="Basic and acidic residues" evidence="1">
    <location>
        <begin position="62"/>
        <end position="74"/>
    </location>
</feature>
<accession>A0A8C3F8M4</accession>
<feature type="region of interest" description="Disordered" evidence="1">
    <location>
        <begin position="62"/>
        <end position="90"/>
    </location>
</feature>
<sequence length="369" mass="42390">MQMAACGSCGMYIVLAGELEQRYVCMKCRLIALLEEKIKGLEMQVDTLVEFRRGFEQLMEDRQGGAEGEYSRVQEEEEVDDSERGMEGGEQGNWKYVTVRSRPRKRRASEGGIELRNRFGCLDNEEEGQQVVTEAGRVRKKRRAASPIERGEVLMETAQHMGPQRIEEGTRGSIREDRNRHRSGLEGSETRLLDRTVARRRQVYVIGDSLLRRLDRPVTRAEPENRRVCCLQGAKIRDVNLRLKRILKGAGKNPLIILHVGTNDTARFSLERIKGDYARLGKTLKEIEAQIIFSGILPVPREGQQRADRIVRINSWLREWCYKEGFGMYGHWEAFGDRQLFSRDGLHLSREGNRLLGGRLAHLIKRALK</sequence>
<reference evidence="3" key="2">
    <citation type="submission" date="2025-09" db="UniProtKB">
        <authorList>
            <consortium name="Ensembl"/>
        </authorList>
    </citation>
    <scope>IDENTIFICATION</scope>
</reference>
<dbReference type="InterPro" id="IPR051532">
    <property type="entry name" value="Ester_Hydrolysis_Enzymes"/>
</dbReference>
<evidence type="ECO:0000313" key="3">
    <source>
        <dbReference type="Ensembl" id="ENSCPBP00000003416.1"/>
    </source>
</evidence>
<dbReference type="CDD" id="cd00229">
    <property type="entry name" value="SGNH_hydrolase"/>
    <property type="match status" value="1"/>
</dbReference>
<dbReference type="GeneTree" id="ENSGT01150000287202"/>
<keyword evidence="4" id="KW-1185">Reference proteome</keyword>
<dbReference type="PANTHER" id="PTHR30383">
    <property type="entry name" value="THIOESTERASE 1/PROTEASE 1/LYSOPHOSPHOLIPASE L1"/>
    <property type="match status" value="1"/>
</dbReference>
<dbReference type="OMA" id="METAQHM"/>
<dbReference type="Proteomes" id="UP000694380">
    <property type="component" value="Unplaced"/>
</dbReference>
<evidence type="ECO:0000259" key="2">
    <source>
        <dbReference type="Pfam" id="PF13472"/>
    </source>
</evidence>
<dbReference type="Gene3D" id="3.40.50.12700">
    <property type="match status" value="1"/>
</dbReference>
<dbReference type="InterPro" id="IPR013830">
    <property type="entry name" value="SGNH_hydro"/>
</dbReference>
<dbReference type="PANTHER" id="PTHR30383:SF5">
    <property type="entry name" value="SGNH HYDROLASE-TYPE ESTERASE DOMAIN-CONTAINING PROTEIN"/>
    <property type="match status" value="1"/>
</dbReference>